<protein>
    <submittedName>
        <fullName evidence="1">Uncharacterized protein</fullName>
    </submittedName>
</protein>
<comment type="caution">
    <text evidence="1">The sequence shown here is derived from an EMBL/GenBank/DDBJ whole genome shotgun (WGS) entry which is preliminary data.</text>
</comment>
<proteinExistence type="predicted"/>
<reference evidence="1 2" key="2">
    <citation type="submission" date="2017-02" db="EMBL/GenBank/DDBJ databases">
        <title>A genome survey and senescence transcriptome analysis in Lentinula edodes.</title>
        <authorList>
            <person name="Sakamoto Y."/>
            <person name="Nakade K."/>
            <person name="Sato S."/>
            <person name="Yoshida Y."/>
            <person name="Miyazaki K."/>
            <person name="Natsume S."/>
            <person name="Konno N."/>
        </authorList>
    </citation>
    <scope>NUCLEOTIDE SEQUENCE [LARGE SCALE GENOMIC DNA]</scope>
    <source>
        <strain evidence="1 2">NBRC 111202</strain>
    </source>
</reference>
<evidence type="ECO:0000313" key="2">
    <source>
        <dbReference type="Proteomes" id="UP000188533"/>
    </source>
</evidence>
<reference evidence="1 2" key="1">
    <citation type="submission" date="2016-08" db="EMBL/GenBank/DDBJ databases">
        <authorList>
            <consortium name="Lentinula edodes genome sequencing consortium"/>
            <person name="Sakamoto Y."/>
            <person name="Nakade K."/>
            <person name="Sato S."/>
            <person name="Yoshida Y."/>
            <person name="Miyazaki K."/>
            <person name="Natsume S."/>
            <person name="Konno N."/>
        </authorList>
    </citation>
    <scope>NUCLEOTIDE SEQUENCE [LARGE SCALE GENOMIC DNA]</scope>
    <source>
        <strain evidence="1 2">NBRC 111202</strain>
    </source>
</reference>
<gene>
    <name evidence="1" type="ORF">LENED_003566</name>
</gene>
<evidence type="ECO:0000313" key="1">
    <source>
        <dbReference type="EMBL" id="GAW01944.1"/>
    </source>
</evidence>
<dbReference type="Proteomes" id="UP000188533">
    <property type="component" value="Unassembled WGS sequence"/>
</dbReference>
<accession>A0A1Q3E4C6</accession>
<name>A0A1Q3E4C6_LENED</name>
<keyword evidence="2" id="KW-1185">Reference proteome</keyword>
<dbReference type="AlphaFoldDB" id="A0A1Q3E4C6"/>
<sequence>MSKVKEFDPSLQDWRVRILVKILLTPRLRNIHIGVRRPVQSDLKRRCTLPNCAHGSHVVISRLRDGSLLSISHELKPNDQSSWMINRVMVYYTSFIFWHFKSSTRDGIPLQTTSCSSELTG</sequence>
<organism evidence="1 2">
    <name type="scientific">Lentinula edodes</name>
    <name type="common">Shiitake mushroom</name>
    <name type="synonym">Lentinus edodes</name>
    <dbReference type="NCBI Taxonomy" id="5353"/>
    <lineage>
        <taxon>Eukaryota</taxon>
        <taxon>Fungi</taxon>
        <taxon>Dikarya</taxon>
        <taxon>Basidiomycota</taxon>
        <taxon>Agaricomycotina</taxon>
        <taxon>Agaricomycetes</taxon>
        <taxon>Agaricomycetidae</taxon>
        <taxon>Agaricales</taxon>
        <taxon>Marasmiineae</taxon>
        <taxon>Omphalotaceae</taxon>
        <taxon>Lentinula</taxon>
    </lineage>
</organism>
<dbReference type="EMBL" id="BDGU01000078">
    <property type="protein sequence ID" value="GAW01944.1"/>
    <property type="molecule type" value="Genomic_DNA"/>
</dbReference>